<reference evidence="2 3" key="2">
    <citation type="submission" date="2017-10" db="EMBL/GenBank/DDBJ databases">
        <title>Extensive intraspecific genome diversity in a model arbuscular mycorrhizal fungus.</title>
        <authorList>
            <person name="Chen E.C.H."/>
            <person name="Morin E."/>
            <person name="Baudet D."/>
            <person name="Noel J."/>
            <person name="Ndikumana S."/>
            <person name="Charron P."/>
            <person name="St-Onge C."/>
            <person name="Giorgi J."/>
            <person name="Grigoriev I.V."/>
            <person name="Roux C."/>
            <person name="Martin F.M."/>
            <person name="Corradi N."/>
        </authorList>
    </citation>
    <scope>NUCLEOTIDE SEQUENCE [LARGE SCALE GENOMIC DNA]</scope>
    <source>
        <strain evidence="2 3">C2</strain>
    </source>
</reference>
<dbReference type="InterPro" id="IPR052980">
    <property type="entry name" value="Crinkler_effector"/>
</dbReference>
<dbReference type="VEuPathDB" id="FungiDB:RhiirFUN_006385"/>
<evidence type="ECO:0008006" key="4">
    <source>
        <dbReference type="Google" id="ProtNLM"/>
    </source>
</evidence>
<feature type="region of interest" description="Disordered" evidence="1">
    <location>
        <begin position="447"/>
        <end position="482"/>
    </location>
</feature>
<dbReference type="Proteomes" id="UP000233469">
    <property type="component" value="Unassembled WGS sequence"/>
</dbReference>
<accession>A0A2N1MM62</accession>
<gene>
    <name evidence="2" type="ORF">RhiirC2_789947</name>
</gene>
<evidence type="ECO:0000313" key="3">
    <source>
        <dbReference type="Proteomes" id="UP000233469"/>
    </source>
</evidence>
<dbReference type="AlphaFoldDB" id="A0A2N1MM62"/>
<protein>
    <recommendedName>
        <fullName evidence="4">Crinkler family protein</fullName>
    </recommendedName>
</protein>
<reference evidence="2 3" key="1">
    <citation type="submission" date="2016-04" db="EMBL/GenBank/DDBJ databases">
        <title>Genome analyses suggest a sexual origin of heterokaryosis in a supposedly ancient asexual fungus.</title>
        <authorList>
            <person name="Ropars J."/>
            <person name="Sedzielewska K."/>
            <person name="Noel J."/>
            <person name="Charron P."/>
            <person name="Farinelli L."/>
            <person name="Marton T."/>
            <person name="Kruger M."/>
            <person name="Pelin A."/>
            <person name="Brachmann A."/>
            <person name="Corradi N."/>
        </authorList>
    </citation>
    <scope>NUCLEOTIDE SEQUENCE [LARGE SCALE GENOMIC DNA]</scope>
    <source>
        <strain evidence="2 3">C2</strain>
    </source>
</reference>
<dbReference type="VEuPathDB" id="FungiDB:FUN_004226"/>
<feature type="compositionally biased region" description="Polar residues" evidence="1">
    <location>
        <begin position="450"/>
        <end position="459"/>
    </location>
</feature>
<evidence type="ECO:0000313" key="2">
    <source>
        <dbReference type="EMBL" id="PKK62719.1"/>
    </source>
</evidence>
<dbReference type="EMBL" id="LLXL01001831">
    <property type="protein sequence ID" value="PKK62719.1"/>
    <property type="molecule type" value="Genomic_DNA"/>
</dbReference>
<organism evidence="2 3">
    <name type="scientific">Rhizophagus irregularis</name>
    <dbReference type="NCBI Taxonomy" id="588596"/>
    <lineage>
        <taxon>Eukaryota</taxon>
        <taxon>Fungi</taxon>
        <taxon>Fungi incertae sedis</taxon>
        <taxon>Mucoromycota</taxon>
        <taxon>Glomeromycotina</taxon>
        <taxon>Glomeromycetes</taxon>
        <taxon>Glomerales</taxon>
        <taxon>Glomeraceae</taxon>
        <taxon>Rhizophagus</taxon>
    </lineage>
</organism>
<proteinExistence type="predicted"/>
<dbReference type="PANTHER" id="PTHR33129">
    <property type="entry name" value="PROTEIN KINASE DOMAIN-CONTAINING PROTEIN-RELATED"/>
    <property type="match status" value="1"/>
</dbReference>
<comment type="caution">
    <text evidence="2">The sequence shown here is derived from an EMBL/GenBank/DDBJ whole genome shotgun (WGS) entry which is preliminary data.</text>
</comment>
<name>A0A2N1MM62_9GLOM</name>
<sequence length="482" mass="55595">MSIVYEAIKALSFTPKEKTDLRAFFVNNPDKRKEVELFIFECTDDEVVSCLRNVLKPEPVTAPLQVTENQDLNGFIKALKDTDFNTKISDLLELADNTKFFGLKNQPSKLFIRNCYKDLFQTVLKPEIRNLRISSSLGIGKPFFGYYLLYDLLKKDRTIVYELHTMKSSVILFKEGKGFYLNEIFNHKIIRNYLHKENTWYIIDGKKPYNASVAKTILISSPMKSHYHDFDKGDSVNIRIMPVWTWEEINYCRQKLFDNLDENMVSELYIKWGGIPRYILKEALNSSILRKLIQVVDTCDEKIFQYIGGSNIREDVSHILVHMWTNFPEDNNVLRDEESTVDEGEVKYIAEEYYTETIIKFASDYVGNIIYERHKYSIIRRLQAEVEACQKQNFVTPKDDISWRLPRCIKDHVKQYVLGIDLSSGDFGNLIRTSYTATIEEGVSTIGEPSASNVASSDSIIPAKRPSSGNQSKGSKGKKRAS</sequence>
<dbReference type="VEuPathDB" id="FungiDB:RhiirA1_512221"/>
<evidence type="ECO:0000256" key="1">
    <source>
        <dbReference type="SAM" id="MobiDB-lite"/>
    </source>
</evidence>
<dbReference type="PANTHER" id="PTHR33129:SF1">
    <property type="entry name" value="ATP-BINDING PROTEIN"/>
    <property type="match status" value="1"/>
</dbReference>